<evidence type="ECO:0000256" key="2">
    <source>
        <dbReference type="ARBA" id="ARBA00022741"/>
    </source>
</evidence>
<dbReference type="GO" id="GO:0005829">
    <property type="term" value="C:cytosol"/>
    <property type="evidence" value="ECO:0007669"/>
    <property type="project" value="TreeGrafter"/>
</dbReference>
<protein>
    <submittedName>
        <fullName evidence="8">Isoleucyl-tRNA synthetase</fullName>
        <ecNumber evidence="8">6.1.1.5</ecNumber>
    </submittedName>
</protein>
<dbReference type="PANTHER" id="PTHR42765">
    <property type="entry name" value="SOLEUCYL-TRNA SYNTHETASE"/>
    <property type="match status" value="1"/>
</dbReference>
<dbReference type="AlphaFoldDB" id="A0A3B0VRT7"/>
<dbReference type="Gene3D" id="1.10.730.20">
    <property type="match status" value="1"/>
</dbReference>
<dbReference type="InterPro" id="IPR033708">
    <property type="entry name" value="Anticodon_Ile_BEm"/>
</dbReference>
<dbReference type="GO" id="GO:0004822">
    <property type="term" value="F:isoleucine-tRNA ligase activity"/>
    <property type="evidence" value="ECO:0007669"/>
    <property type="project" value="UniProtKB-EC"/>
</dbReference>
<dbReference type="GO" id="GO:0006428">
    <property type="term" value="P:isoleucyl-tRNA aminoacylation"/>
    <property type="evidence" value="ECO:0007669"/>
    <property type="project" value="TreeGrafter"/>
</dbReference>
<evidence type="ECO:0000256" key="3">
    <source>
        <dbReference type="ARBA" id="ARBA00022840"/>
    </source>
</evidence>
<organism evidence="8">
    <name type="scientific">hydrothermal vent metagenome</name>
    <dbReference type="NCBI Taxonomy" id="652676"/>
    <lineage>
        <taxon>unclassified sequences</taxon>
        <taxon>metagenomes</taxon>
        <taxon>ecological metagenomes</taxon>
    </lineage>
</organism>
<dbReference type="GO" id="GO:0005524">
    <property type="term" value="F:ATP binding"/>
    <property type="evidence" value="ECO:0007669"/>
    <property type="project" value="UniProtKB-KW"/>
</dbReference>
<name>A0A3B0VRT7_9ZZZZ</name>
<dbReference type="InterPro" id="IPR009080">
    <property type="entry name" value="tRNAsynth_Ia_anticodon-bd"/>
</dbReference>
<keyword evidence="4" id="KW-0648">Protein biosynthesis</keyword>
<dbReference type="InterPro" id="IPR050081">
    <property type="entry name" value="Ile-tRNA_ligase"/>
</dbReference>
<dbReference type="PANTHER" id="PTHR42765:SF1">
    <property type="entry name" value="ISOLEUCINE--TRNA LIGASE, MITOCHONDRIAL"/>
    <property type="match status" value="1"/>
</dbReference>
<dbReference type="Gene3D" id="3.40.50.620">
    <property type="entry name" value="HUPs"/>
    <property type="match status" value="1"/>
</dbReference>
<keyword evidence="2" id="KW-0547">Nucleotide-binding</keyword>
<feature type="non-terminal residue" evidence="8">
    <location>
        <position position="1"/>
    </location>
</feature>
<feature type="domain" description="Methionyl/Valyl/Leucyl/Isoleucyl-tRNA synthetase anticodon-binding" evidence="7">
    <location>
        <begin position="102"/>
        <end position="252"/>
    </location>
</feature>
<dbReference type="InterPro" id="IPR002300">
    <property type="entry name" value="aa-tRNA-synth_Ia"/>
</dbReference>
<evidence type="ECO:0000256" key="1">
    <source>
        <dbReference type="ARBA" id="ARBA00022598"/>
    </source>
</evidence>
<dbReference type="SUPFAM" id="SSF52374">
    <property type="entry name" value="Nucleotidylyl transferase"/>
    <property type="match status" value="1"/>
</dbReference>
<evidence type="ECO:0000256" key="4">
    <source>
        <dbReference type="ARBA" id="ARBA00022917"/>
    </source>
</evidence>
<dbReference type="SUPFAM" id="SSF47323">
    <property type="entry name" value="Anticodon-binding domain of a subclass of class I aminoacyl-tRNA synthetases"/>
    <property type="match status" value="1"/>
</dbReference>
<dbReference type="Pfam" id="PF00133">
    <property type="entry name" value="tRNA-synt_1"/>
    <property type="match status" value="1"/>
</dbReference>
<dbReference type="EMBL" id="UOFC01000095">
    <property type="protein sequence ID" value="VAW46345.1"/>
    <property type="molecule type" value="Genomic_DNA"/>
</dbReference>
<keyword evidence="5 8" id="KW-0030">Aminoacyl-tRNA synthetase</keyword>
<keyword evidence="1 8" id="KW-0436">Ligase</keyword>
<dbReference type="CDD" id="cd07960">
    <property type="entry name" value="Anticodon_Ia_Ile_BEm"/>
    <property type="match status" value="1"/>
</dbReference>
<dbReference type="Pfam" id="PF08264">
    <property type="entry name" value="Anticodon_1"/>
    <property type="match status" value="1"/>
</dbReference>
<dbReference type="InterPro" id="IPR014729">
    <property type="entry name" value="Rossmann-like_a/b/a_fold"/>
</dbReference>
<keyword evidence="3" id="KW-0067">ATP-binding</keyword>
<dbReference type="GO" id="GO:0000049">
    <property type="term" value="F:tRNA binding"/>
    <property type="evidence" value="ECO:0007669"/>
    <property type="project" value="InterPro"/>
</dbReference>
<evidence type="ECO:0000256" key="5">
    <source>
        <dbReference type="ARBA" id="ARBA00023146"/>
    </source>
</evidence>
<gene>
    <name evidence="8" type="ORF">MNBD_GAMMA03-310</name>
</gene>
<evidence type="ECO:0000259" key="6">
    <source>
        <dbReference type="Pfam" id="PF00133"/>
    </source>
</evidence>
<evidence type="ECO:0000259" key="7">
    <source>
        <dbReference type="Pfam" id="PF08264"/>
    </source>
</evidence>
<dbReference type="EC" id="6.1.1.5" evidence="8"/>
<dbReference type="InterPro" id="IPR013155">
    <property type="entry name" value="M/V/L/I-tRNA-synth_anticd-bd"/>
</dbReference>
<accession>A0A3B0VRT7</accession>
<evidence type="ECO:0000313" key="8">
    <source>
        <dbReference type="EMBL" id="VAW46345.1"/>
    </source>
</evidence>
<proteinExistence type="predicted"/>
<sequence length="350" mass="40475">APYKTVLTHGFTMDNKGFKMSKSLGNTVAPQDIIKQYGADILRLWAASIDYTEDHRIGDEILKNNVEAYRKMRNTFRWMLGNLSHYDKKQKVAHKDMPELEQLILHRLFELDKEIKKSYKEYDYKKVTSLLSNFMNIELSAFYFDTRKDALYCDAPSSIKRRSALSVLNELFNHLSAWLAPILVFTMEEVWLERNPGEDSSVHLRTFPDVPADWQNDILNEKWQKIRKIRKVVTGALEIERKEKNIGSSLEAAPKVYISDTDLYVAQHDADMAEICITSDIEIIQNEGPLEAFRLEDVAGVSVVFERAKGTRCARSWRVLKEVGTDKNYPDISLRDANAMRELQDLELTE</sequence>
<feature type="domain" description="Aminoacyl-tRNA synthetase class Ia" evidence="6">
    <location>
        <begin position="1"/>
        <end position="57"/>
    </location>
</feature>
<reference evidence="8" key="1">
    <citation type="submission" date="2018-06" db="EMBL/GenBank/DDBJ databases">
        <authorList>
            <person name="Zhirakovskaya E."/>
        </authorList>
    </citation>
    <scope>NUCLEOTIDE SEQUENCE</scope>
</reference>